<dbReference type="PANTHER" id="PTHR24251">
    <property type="entry name" value="OVOCHYMASE-RELATED"/>
    <property type="match status" value="1"/>
</dbReference>
<feature type="compositionally biased region" description="Basic and acidic residues" evidence="4">
    <location>
        <begin position="50"/>
        <end position="63"/>
    </location>
</feature>
<organism evidence="8 9">
    <name type="scientific">Pseudolycoriella hygida</name>
    <dbReference type="NCBI Taxonomy" id="35572"/>
    <lineage>
        <taxon>Eukaryota</taxon>
        <taxon>Metazoa</taxon>
        <taxon>Ecdysozoa</taxon>
        <taxon>Arthropoda</taxon>
        <taxon>Hexapoda</taxon>
        <taxon>Insecta</taxon>
        <taxon>Pterygota</taxon>
        <taxon>Neoptera</taxon>
        <taxon>Endopterygota</taxon>
        <taxon>Diptera</taxon>
        <taxon>Nematocera</taxon>
        <taxon>Sciaroidea</taxon>
        <taxon>Sciaridae</taxon>
        <taxon>Pseudolycoriella</taxon>
    </lineage>
</organism>
<evidence type="ECO:0000256" key="3">
    <source>
        <dbReference type="PROSITE-ProRule" id="PRU00302"/>
    </source>
</evidence>
<evidence type="ECO:0000259" key="7">
    <source>
        <dbReference type="PROSITE" id="PS50923"/>
    </source>
</evidence>
<evidence type="ECO:0000256" key="5">
    <source>
        <dbReference type="SAM" id="Phobius"/>
    </source>
</evidence>
<keyword evidence="5" id="KW-0472">Membrane</keyword>
<feature type="domain" description="Sushi" evidence="7">
    <location>
        <begin position="456"/>
        <end position="514"/>
    </location>
</feature>
<feature type="transmembrane region" description="Helical" evidence="5">
    <location>
        <begin position="544"/>
        <end position="569"/>
    </location>
</feature>
<gene>
    <name evidence="8" type="primary">Csmd1</name>
    <name evidence="8" type="ORF">Bhyg_16167</name>
</gene>
<comment type="caution">
    <text evidence="3">Lacks conserved residue(s) required for the propagation of feature annotation.</text>
</comment>
<keyword evidence="5" id="KW-1133">Transmembrane helix</keyword>
<dbReference type="Gene3D" id="2.10.70.10">
    <property type="entry name" value="Complement Module, domain 1"/>
    <property type="match status" value="1"/>
</dbReference>
<feature type="region of interest" description="Disordered" evidence="4">
    <location>
        <begin position="189"/>
        <end position="221"/>
    </location>
</feature>
<feature type="region of interest" description="Disordered" evidence="4">
    <location>
        <begin position="74"/>
        <end position="101"/>
    </location>
</feature>
<evidence type="ECO:0000256" key="1">
    <source>
        <dbReference type="ARBA" id="ARBA00022737"/>
    </source>
</evidence>
<evidence type="ECO:0000313" key="8">
    <source>
        <dbReference type="EMBL" id="KAJ6633172.1"/>
    </source>
</evidence>
<dbReference type="PROSITE" id="PS01180">
    <property type="entry name" value="CUB"/>
    <property type="match status" value="1"/>
</dbReference>
<dbReference type="InterPro" id="IPR000436">
    <property type="entry name" value="Sushi_SCR_CCP_dom"/>
</dbReference>
<evidence type="ECO:0000256" key="2">
    <source>
        <dbReference type="ARBA" id="ARBA00023157"/>
    </source>
</evidence>
<evidence type="ECO:0000256" key="4">
    <source>
        <dbReference type="SAM" id="MobiDB-lite"/>
    </source>
</evidence>
<dbReference type="Gene3D" id="2.60.120.290">
    <property type="entry name" value="Spermadhesin, CUB domain"/>
    <property type="match status" value="1"/>
</dbReference>
<dbReference type="Pfam" id="PF00431">
    <property type="entry name" value="CUB"/>
    <property type="match status" value="1"/>
</dbReference>
<dbReference type="CDD" id="cd00033">
    <property type="entry name" value="CCP"/>
    <property type="match status" value="1"/>
</dbReference>
<comment type="caution">
    <text evidence="8">The sequence shown here is derived from an EMBL/GenBank/DDBJ whole genome shotgun (WGS) entry which is preliminary data.</text>
</comment>
<evidence type="ECO:0000259" key="6">
    <source>
        <dbReference type="PROSITE" id="PS01180"/>
    </source>
</evidence>
<name>A0A9Q0MKF8_9DIPT</name>
<reference evidence="8" key="1">
    <citation type="submission" date="2022-07" db="EMBL/GenBank/DDBJ databases">
        <authorList>
            <person name="Trinca V."/>
            <person name="Uliana J.V.C."/>
            <person name="Torres T.T."/>
            <person name="Ward R.J."/>
            <person name="Monesi N."/>
        </authorList>
    </citation>
    <scope>NUCLEOTIDE SEQUENCE</scope>
    <source>
        <strain evidence="8">HSMRA1968</strain>
        <tissue evidence="8">Whole embryos</tissue>
    </source>
</reference>
<feature type="compositionally biased region" description="Polar residues" evidence="4">
    <location>
        <begin position="189"/>
        <end position="212"/>
    </location>
</feature>
<dbReference type="AlphaFoldDB" id="A0A9Q0MKF8"/>
<dbReference type="CDD" id="cd00041">
    <property type="entry name" value="CUB"/>
    <property type="match status" value="1"/>
</dbReference>
<dbReference type="EMBL" id="WJQU01002144">
    <property type="protein sequence ID" value="KAJ6633172.1"/>
    <property type="molecule type" value="Genomic_DNA"/>
</dbReference>
<dbReference type="InterPro" id="IPR000859">
    <property type="entry name" value="CUB_dom"/>
</dbReference>
<dbReference type="PANTHER" id="PTHR24251:SF37">
    <property type="entry name" value="CUB DOMAIN-CONTAINING PROTEIN"/>
    <property type="match status" value="1"/>
</dbReference>
<dbReference type="SUPFAM" id="SSF57535">
    <property type="entry name" value="Complement control module/SCR domain"/>
    <property type="match status" value="1"/>
</dbReference>
<keyword evidence="1" id="KW-0677">Repeat</keyword>
<evidence type="ECO:0000313" key="9">
    <source>
        <dbReference type="Proteomes" id="UP001151699"/>
    </source>
</evidence>
<dbReference type="PROSITE" id="PS50923">
    <property type="entry name" value="SUSHI"/>
    <property type="match status" value="1"/>
</dbReference>
<protein>
    <submittedName>
        <fullName evidence="8">CUB and sushi domain-containing protein 1</fullName>
    </submittedName>
</protein>
<sequence length="589" mass="67491">MDHPFSMLWDSGIVRVKYICMEDFRLNKFCGEHLLIGNEKSFNDEFEQPSTRKGEPVAEARMQSDQRLHHLKILKSGENQSPDPIDSHATNERDKKRRKNHRVYSQDFRILKIVPSNADGINDMENIGNEIYFKKDENEIEDNEMSIPPLHEHSTEVTHTESIGNNEAENNILEIENDKWKHGTATTKLELSPSSEPKTTPITAPQTEQNPFTLKTPNNKENKLNENETIRDDAEDAFDKEIFNEIIEKNESSQTHQPPTTIKDKLNKGNLAVVTKPIDQRVIPTPPTYNNKIYKENSVIKSNDIVDNWDDEADYSYEDFAVEYNGRTVIRRNKIRNHTSHQTSVFRRPLLQGFLATTGYPKFYIGESNCSWRISAPIGQRVRITVLDINLRYDFICKDFIQIFDLEIGRMLFNSCSEHARPIQVLSDSNHISISVNTTSKVAYPKRGVLLHYTALGCLTPSAPLHGRLVHKSENTAKYICDPTFVFPDTAVSSRELICTSSHTWDKVLPNCVEKSFVNKGGVITVSQYNHKKDTVTMAEKDDMLYNIVIPSSVIAILFIVNAVVFLAIMRCRQRKRGLEFDHHELAQL</sequence>
<dbReference type="SUPFAM" id="SSF49854">
    <property type="entry name" value="Spermadhesin, CUB domain"/>
    <property type="match status" value="1"/>
</dbReference>
<feature type="compositionally biased region" description="Basic and acidic residues" evidence="4">
    <location>
        <begin position="85"/>
        <end position="94"/>
    </location>
</feature>
<dbReference type="InterPro" id="IPR035914">
    <property type="entry name" value="Sperma_CUB_dom_sf"/>
</dbReference>
<dbReference type="Proteomes" id="UP001151699">
    <property type="component" value="Unassembled WGS sequence"/>
</dbReference>
<keyword evidence="5" id="KW-0812">Transmembrane</keyword>
<accession>A0A9Q0MKF8</accession>
<keyword evidence="2" id="KW-1015">Disulfide bond</keyword>
<dbReference type="SMART" id="SM00042">
    <property type="entry name" value="CUB"/>
    <property type="match status" value="1"/>
</dbReference>
<dbReference type="OrthoDB" id="6431754at2759"/>
<dbReference type="InterPro" id="IPR035976">
    <property type="entry name" value="Sushi/SCR/CCP_sf"/>
</dbReference>
<keyword evidence="9" id="KW-1185">Reference proteome</keyword>
<proteinExistence type="predicted"/>
<keyword evidence="3" id="KW-0768">Sushi</keyword>
<feature type="region of interest" description="Disordered" evidence="4">
    <location>
        <begin position="44"/>
        <end position="63"/>
    </location>
</feature>
<feature type="domain" description="CUB" evidence="6">
    <location>
        <begin position="342"/>
        <end position="456"/>
    </location>
</feature>